<organism evidence="2 3">
    <name type="scientific">Viridibacterium curvum</name>
    <dbReference type="NCBI Taxonomy" id="1101404"/>
    <lineage>
        <taxon>Bacteria</taxon>
        <taxon>Pseudomonadati</taxon>
        <taxon>Pseudomonadota</taxon>
        <taxon>Betaproteobacteria</taxon>
        <taxon>Rhodocyclales</taxon>
        <taxon>Rhodocyclaceae</taxon>
        <taxon>Viridibacterium</taxon>
    </lineage>
</organism>
<dbReference type="RefSeq" id="WP_345534914.1">
    <property type="nucleotide sequence ID" value="NZ_BAABLD010000025.1"/>
</dbReference>
<proteinExistence type="predicted"/>
<name>A0ABP9R893_9RHOO</name>
<feature type="chain" id="PRO_5045086524" description="DUF4259 domain-containing protein" evidence="1">
    <location>
        <begin position="20"/>
        <end position="153"/>
    </location>
</feature>
<evidence type="ECO:0000313" key="2">
    <source>
        <dbReference type="EMBL" id="GAA5172984.1"/>
    </source>
</evidence>
<dbReference type="EMBL" id="BAABLD010000025">
    <property type="protein sequence ID" value="GAA5172984.1"/>
    <property type="molecule type" value="Genomic_DNA"/>
</dbReference>
<protein>
    <recommendedName>
        <fullName evidence="4">DUF4259 domain-containing protein</fullName>
    </recommendedName>
</protein>
<evidence type="ECO:0008006" key="4">
    <source>
        <dbReference type="Google" id="ProtNLM"/>
    </source>
</evidence>
<dbReference type="InterPro" id="IPR025355">
    <property type="entry name" value="DUF4259"/>
</dbReference>
<feature type="signal peptide" evidence="1">
    <location>
        <begin position="1"/>
        <end position="19"/>
    </location>
</feature>
<dbReference type="Pfam" id="PF14078">
    <property type="entry name" value="DUF4259"/>
    <property type="match status" value="1"/>
</dbReference>
<gene>
    <name evidence="2" type="ORF">GCM10025770_39790</name>
</gene>
<keyword evidence="3" id="KW-1185">Reference proteome</keyword>
<accession>A0ABP9R893</accession>
<keyword evidence="1" id="KW-0732">Signal</keyword>
<reference evidence="3" key="1">
    <citation type="journal article" date="2019" name="Int. J. Syst. Evol. Microbiol.">
        <title>The Global Catalogue of Microorganisms (GCM) 10K type strain sequencing project: providing services to taxonomists for standard genome sequencing and annotation.</title>
        <authorList>
            <consortium name="The Broad Institute Genomics Platform"/>
            <consortium name="The Broad Institute Genome Sequencing Center for Infectious Disease"/>
            <person name="Wu L."/>
            <person name="Ma J."/>
        </authorList>
    </citation>
    <scope>NUCLEOTIDE SEQUENCE [LARGE SCALE GENOMIC DNA]</scope>
    <source>
        <strain evidence="3">JCM 18715</strain>
    </source>
</reference>
<evidence type="ECO:0000256" key="1">
    <source>
        <dbReference type="SAM" id="SignalP"/>
    </source>
</evidence>
<evidence type="ECO:0000313" key="3">
    <source>
        <dbReference type="Proteomes" id="UP001500547"/>
    </source>
</evidence>
<comment type="caution">
    <text evidence="2">The sequence shown here is derived from an EMBL/GenBank/DDBJ whole genome shotgun (WGS) entry which is preliminary data.</text>
</comment>
<dbReference type="Proteomes" id="UP001500547">
    <property type="component" value="Unassembled WGS sequence"/>
</dbReference>
<sequence>MNRRDFVALAALSSFMSFAKAGAWESGSFDNDDALDWVGQCVRSKGTSLISATLTAALADGYLEAPECSAAVAAAEVVAASKGKASKSLPKELSSWLEKQHKEEIAKLAPVATKAVSRILNGPKSELQELWQENKKDFPVWKSQMQSLIARLK</sequence>